<name>A0A0D2DWQ2_9EURO</name>
<feature type="compositionally biased region" description="Polar residues" evidence="1">
    <location>
        <begin position="300"/>
        <end position="310"/>
    </location>
</feature>
<accession>A0A0D2DWQ2</accession>
<dbReference type="Proteomes" id="UP000054266">
    <property type="component" value="Unassembled WGS sequence"/>
</dbReference>
<feature type="region of interest" description="Disordered" evidence="1">
    <location>
        <begin position="341"/>
        <end position="363"/>
    </location>
</feature>
<feature type="compositionally biased region" description="Low complexity" evidence="1">
    <location>
        <begin position="263"/>
        <end position="278"/>
    </location>
</feature>
<evidence type="ECO:0000313" key="3">
    <source>
        <dbReference type="Proteomes" id="UP000054266"/>
    </source>
</evidence>
<evidence type="ECO:0000313" key="2">
    <source>
        <dbReference type="EMBL" id="KIW66512.1"/>
    </source>
</evidence>
<dbReference type="HOGENOM" id="CLU_397933_0_0_1"/>
<evidence type="ECO:0000256" key="1">
    <source>
        <dbReference type="SAM" id="MobiDB-lite"/>
    </source>
</evidence>
<dbReference type="EMBL" id="KN846959">
    <property type="protein sequence ID" value="KIW66512.1"/>
    <property type="molecule type" value="Genomic_DNA"/>
</dbReference>
<feature type="compositionally biased region" description="Basic residues" evidence="1">
    <location>
        <begin position="235"/>
        <end position="244"/>
    </location>
</feature>
<sequence length="692" mass="77184">MPGIYHRQLSEGEDGSGIEDWQHGGAPKQYSKSAQTSTHQPCSNYLVRSQFHKNECEMEGEGLCECGYKSAHPEGIFCPKCGSQLFIRRAIPRPTPAVAAEAEAWRHGHRRDRQYQDLSPRFGSVDLGARLAATGGIPSPRIASINLPAEESQIRLMFGGKLVEYARVSLVDEAVSDLTEADIPPTSPARPAVADLQVPRREGADIHADLQRQANPPIKREDSTPPFWETVPLGRVRKGRRSRSPRREEATQGVAELFPAPAPSLQPASAARSRYRPALQESTGATPQRVRRRRNFGRRQASSAKASSHAGTREPVVDNGLQLKRLTRPHHNRGQSAIRGALQQSLPPTPNGQGRGILCDGAHLQPKPLASDNQNPQCSVVNEEHSVLDAAVQQLLNEERAAVDGGSSQGNRDERLYDEQARLLVDDALLRRADTTSREAEPDNSKTNYLHHCLKPPESVRKFHLKSKMTINTCGVCGAIVVATACMQPVQIGSGRDAYQLEVDQYLEPRISTASYEAWHACRNICNVTVDRYMMGLLRMLKALQYHVVLKPLFQAAQAGNSIMAFSHKRHIGELWLEEQAELLRLTIAHHNSIEIDQKSYAISLKILNSERDAYTRRCYDAVTKIQDTLKKNREAQQSKKIRMGFSSLPITMLDVRRSGKLNFISPTDFPIPDVQRLRRDWNALDEREKEG</sequence>
<organism evidence="2 3">
    <name type="scientific">Phialophora macrospora</name>
    <dbReference type="NCBI Taxonomy" id="1851006"/>
    <lineage>
        <taxon>Eukaryota</taxon>
        <taxon>Fungi</taxon>
        <taxon>Dikarya</taxon>
        <taxon>Ascomycota</taxon>
        <taxon>Pezizomycotina</taxon>
        <taxon>Eurotiomycetes</taxon>
        <taxon>Chaetothyriomycetidae</taxon>
        <taxon>Chaetothyriales</taxon>
        <taxon>Herpotrichiellaceae</taxon>
        <taxon>Phialophora</taxon>
    </lineage>
</organism>
<feature type="region of interest" description="Disordered" evidence="1">
    <location>
        <begin position="1"/>
        <end position="36"/>
    </location>
</feature>
<keyword evidence="3" id="KW-1185">Reference proteome</keyword>
<gene>
    <name evidence="2" type="ORF">PV04_05840</name>
</gene>
<reference evidence="2 3" key="1">
    <citation type="submission" date="2015-01" db="EMBL/GenBank/DDBJ databases">
        <title>The Genome Sequence of Capronia semiimmersa CBS27337.</title>
        <authorList>
            <consortium name="The Broad Institute Genomics Platform"/>
            <person name="Cuomo C."/>
            <person name="de Hoog S."/>
            <person name="Gorbushina A."/>
            <person name="Stielow B."/>
            <person name="Teixiera M."/>
            <person name="Abouelleil A."/>
            <person name="Chapman S.B."/>
            <person name="Priest M."/>
            <person name="Young S.K."/>
            <person name="Wortman J."/>
            <person name="Nusbaum C."/>
            <person name="Birren B."/>
        </authorList>
    </citation>
    <scope>NUCLEOTIDE SEQUENCE [LARGE SCALE GENOMIC DNA]</scope>
    <source>
        <strain evidence="2 3">CBS 27337</strain>
    </source>
</reference>
<dbReference type="AlphaFoldDB" id="A0A0D2DWQ2"/>
<feature type="region of interest" description="Disordered" evidence="1">
    <location>
        <begin position="210"/>
        <end position="322"/>
    </location>
</feature>
<proteinExistence type="predicted"/>
<protein>
    <submittedName>
        <fullName evidence="2">Uncharacterized protein</fullName>
    </submittedName>
</protein>